<dbReference type="RefSeq" id="WP_386723017.1">
    <property type="nucleotide sequence ID" value="NZ_JBHRSZ010000007.1"/>
</dbReference>
<evidence type="ECO:0000256" key="4">
    <source>
        <dbReference type="ARBA" id="ARBA00023136"/>
    </source>
</evidence>
<feature type="transmembrane region" description="Helical" evidence="5">
    <location>
        <begin position="99"/>
        <end position="115"/>
    </location>
</feature>
<dbReference type="PANTHER" id="PTHR37422">
    <property type="entry name" value="TEICHURONIC ACID BIOSYNTHESIS PROTEIN TUAE"/>
    <property type="match status" value="1"/>
</dbReference>
<dbReference type="PANTHER" id="PTHR37422:SF13">
    <property type="entry name" value="LIPOPOLYSACCHARIDE BIOSYNTHESIS PROTEIN PA4999-RELATED"/>
    <property type="match status" value="1"/>
</dbReference>
<dbReference type="Proteomes" id="UP001595476">
    <property type="component" value="Unassembled WGS sequence"/>
</dbReference>
<protein>
    <submittedName>
        <fullName evidence="7">O-antigen ligase family protein</fullName>
    </submittedName>
</protein>
<feature type="transmembrane region" description="Helical" evidence="5">
    <location>
        <begin position="122"/>
        <end position="139"/>
    </location>
</feature>
<gene>
    <name evidence="7" type="ORF">ACFOEK_18825</name>
</gene>
<organism evidence="7 8">
    <name type="scientific">Litoribrevibacter euphylliae</name>
    <dbReference type="NCBI Taxonomy" id="1834034"/>
    <lineage>
        <taxon>Bacteria</taxon>
        <taxon>Pseudomonadati</taxon>
        <taxon>Pseudomonadota</taxon>
        <taxon>Gammaproteobacteria</taxon>
        <taxon>Oceanospirillales</taxon>
        <taxon>Oceanospirillaceae</taxon>
        <taxon>Litoribrevibacter</taxon>
    </lineage>
</organism>
<sequence>MILLDRAEKIKCYGLKCTYFLGFFALMLMSFFSMITDKFGSRAGKVVMVLGVLLLLRQWRYFLKSPIFYFILAVIGIQLLSWGLSHLDHPQWAEDSPKVGRMLAWFMFVPVAFFLQGDTKKILFIGILAMASVFISPWVTGDGMQEIMRGINGRRVDFGVHNAQHIAMLFGVSLILGFYCLFIGHQRKNHKLIWFVLGTLVVVISALGVVVTQTRAVWLGLVAVLLSITLGYLIVSLRSRKLNRAGLVGLLAIFTILIGLFSSNFGDTLSNRVKSEFSNVKTVLSGSSDYKANSSTGIRLTTWTESLEWIAERPFAGWGGNGRELVVKHSDRLTERNKERFRHLHNSYLDTLVNYGVLGLMCLFGLFVYWGYLVKRTYTRQALSAPTLVMLSMLLIFWLVINCFESYMYYSSGSYILALIGGTILSVYWKTTGFFEETDRV</sequence>
<evidence type="ECO:0000313" key="8">
    <source>
        <dbReference type="Proteomes" id="UP001595476"/>
    </source>
</evidence>
<comment type="subcellular location">
    <subcellularLocation>
        <location evidence="1">Membrane</location>
        <topology evidence="1">Multi-pass membrane protein</topology>
    </subcellularLocation>
</comment>
<keyword evidence="3 5" id="KW-1133">Transmembrane helix</keyword>
<evidence type="ECO:0000256" key="5">
    <source>
        <dbReference type="SAM" id="Phobius"/>
    </source>
</evidence>
<accession>A0ABV7HP93</accession>
<feature type="transmembrane region" description="Helical" evidence="5">
    <location>
        <begin position="407"/>
        <end position="429"/>
    </location>
</feature>
<feature type="transmembrane region" description="Helical" evidence="5">
    <location>
        <begin position="68"/>
        <end position="87"/>
    </location>
</feature>
<feature type="transmembrane region" description="Helical" evidence="5">
    <location>
        <begin position="39"/>
        <end position="56"/>
    </location>
</feature>
<evidence type="ECO:0000256" key="1">
    <source>
        <dbReference type="ARBA" id="ARBA00004141"/>
    </source>
</evidence>
<keyword evidence="8" id="KW-1185">Reference proteome</keyword>
<evidence type="ECO:0000259" key="6">
    <source>
        <dbReference type="Pfam" id="PF04932"/>
    </source>
</evidence>
<feature type="transmembrane region" description="Helical" evidence="5">
    <location>
        <begin position="352"/>
        <end position="370"/>
    </location>
</feature>
<comment type="caution">
    <text evidence="7">The sequence shown here is derived from an EMBL/GenBank/DDBJ whole genome shotgun (WGS) entry which is preliminary data.</text>
</comment>
<evidence type="ECO:0000313" key="7">
    <source>
        <dbReference type="EMBL" id="MFC3153102.1"/>
    </source>
</evidence>
<proteinExistence type="predicted"/>
<keyword evidence="7" id="KW-0436">Ligase</keyword>
<dbReference type="InterPro" id="IPR007016">
    <property type="entry name" value="O-antigen_ligase-rel_domated"/>
</dbReference>
<feature type="domain" description="O-antigen ligase-related" evidence="6">
    <location>
        <begin position="200"/>
        <end position="364"/>
    </location>
</feature>
<reference evidence="8" key="1">
    <citation type="journal article" date="2019" name="Int. J. Syst. Evol. Microbiol.">
        <title>The Global Catalogue of Microorganisms (GCM) 10K type strain sequencing project: providing services to taxonomists for standard genome sequencing and annotation.</title>
        <authorList>
            <consortium name="The Broad Institute Genomics Platform"/>
            <consortium name="The Broad Institute Genome Sequencing Center for Infectious Disease"/>
            <person name="Wu L."/>
            <person name="Ma J."/>
        </authorList>
    </citation>
    <scope>NUCLEOTIDE SEQUENCE [LARGE SCALE GENOMIC DNA]</scope>
    <source>
        <strain evidence="8">KCTC 52438</strain>
    </source>
</reference>
<dbReference type="InterPro" id="IPR051533">
    <property type="entry name" value="WaaL-like"/>
</dbReference>
<keyword evidence="2 5" id="KW-0812">Transmembrane</keyword>
<evidence type="ECO:0000256" key="2">
    <source>
        <dbReference type="ARBA" id="ARBA00022692"/>
    </source>
</evidence>
<name>A0ABV7HP93_9GAMM</name>
<evidence type="ECO:0000256" key="3">
    <source>
        <dbReference type="ARBA" id="ARBA00022989"/>
    </source>
</evidence>
<dbReference type="GO" id="GO:0016874">
    <property type="term" value="F:ligase activity"/>
    <property type="evidence" value="ECO:0007669"/>
    <property type="project" value="UniProtKB-KW"/>
</dbReference>
<feature type="transmembrane region" description="Helical" evidence="5">
    <location>
        <begin position="192"/>
        <end position="211"/>
    </location>
</feature>
<feature type="transmembrane region" description="Helical" evidence="5">
    <location>
        <begin position="217"/>
        <end position="235"/>
    </location>
</feature>
<feature type="transmembrane region" description="Helical" evidence="5">
    <location>
        <begin position="382"/>
        <end position="401"/>
    </location>
</feature>
<keyword evidence="4 5" id="KW-0472">Membrane</keyword>
<feature type="transmembrane region" description="Helical" evidence="5">
    <location>
        <begin position="166"/>
        <end position="185"/>
    </location>
</feature>
<feature type="transmembrane region" description="Helical" evidence="5">
    <location>
        <begin position="12"/>
        <end position="33"/>
    </location>
</feature>
<feature type="transmembrane region" description="Helical" evidence="5">
    <location>
        <begin position="247"/>
        <end position="265"/>
    </location>
</feature>
<dbReference type="Pfam" id="PF04932">
    <property type="entry name" value="Wzy_C"/>
    <property type="match status" value="1"/>
</dbReference>
<dbReference type="EMBL" id="JBHRSZ010000007">
    <property type="protein sequence ID" value="MFC3153102.1"/>
    <property type="molecule type" value="Genomic_DNA"/>
</dbReference>